<proteinExistence type="predicted"/>
<accession>A0A6J5U0K0</accession>
<dbReference type="Proteomes" id="UP000507222">
    <property type="component" value="Unassembled WGS sequence"/>
</dbReference>
<gene>
    <name evidence="1" type="ORF">CURHAP_LOCUS12994</name>
</gene>
<evidence type="ECO:0000313" key="2">
    <source>
        <dbReference type="Proteomes" id="UP000507222"/>
    </source>
</evidence>
<evidence type="ECO:0000313" key="1">
    <source>
        <dbReference type="EMBL" id="CAB4268755.1"/>
    </source>
</evidence>
<reference evidence="1 2" key="1">
    <citation type="submission" date="2020-05" db="EMBL/GenBank/DDBJ databases">
        <authorList>
            <person name="Campoy J."/>
            <person name="Schneeberger K."/>
            <person name="Spophaly S."/>
        </authorList>
    </citation>
    <scope>NUCLEOTIDE SEQUENCE [LARGE SCALE GENOMIC DNA]</scope>
    <source>
        <strain evidence="1">PruArmRojPasFocal</strain>
    </source>
</reference>
<dbReference type="AlphaFoldDB" id="A0A6J5U0K0"/>
<dbReference type="EMBL" id="CAEKDK010000002">
    <property type="protein sequence ID" value="CAB4268755.1"/>
    <property type="molecule type" value="Genomic_DNA"/>
</dbReference>
<organism evidence="1 2">
    <name type="scientific">Prunus armeniaca</name>
    <name type="common">Apricot</name>
    <name type="synonym">Armeniaca vulgaris</name>
    <dbReference type="NCBI Taxonomy" id="36596"/>
    <lineage>
        <taxon>Eukaryota</taxon>
        <taxon>Viridiplantae</taxon>
        <taxon>Streptophyta</taxon>
        <taxon>Embryophyta</taxon>
        <taxon>Tracheophyta</taxon>
        <taxon>Spermatophyta</taxon>
        <taxon>Magnoliopsida</taxon>
        <taxon>eudicotyledons</taxon>
        <taxon>Gunneridae</taxon>
        <taxon>Pentapetalae</taxon>
        <taxon>rosids</taxon>
        <taxon>fabids</taxon>
        <taxon>Rosales</taxon>
        <taxon>Rosaceae</taxon>
        <taxon>Amygdaloideae</taxon>
        <taxon>Amygdaleae</taxon>
        <taxon>Prunus</taxon>
    </lineage>
</organism>
<protein>
    <submittedName>
        <fullName evidence="1">Uncharacterized protein</fullName>
    </submittedName>
</protein>
<sequence>MVDWVPELSPRARPCSRAFDCGKCWSWAKRCRPVGLGKFIPSLELIPFVIVGRYIVRVLQRVFHGACRSASREARPLKLHHYEVSWSQAIVRLGHSASGYLGLGGQLEVVELIVSCCWGRVGKSCAVVAGPLELGLRQALNFGKAGSWCWDRDCHQGISKSGAILVAQLRVRTVSAGILLILELETELNTLGFVSGAGSLGGNSS</sequence>
<name>A0A6J5U0K0_PRUAR</name>